<keyword evidence="4" id="KW-1185">Reference proteome</keyword>
<dbReference type="RefSeq" id="WP_166192866.1">
    <property type="nucleotide sequence ID" value="NZ_JAAOIV010000002.1"/>
</dbReference>
<feature type="transmembrane region" description="Helical" evidence="1">
    <location>
        <begin position="215"/>
        <end position="233"/>
    </location>
</feature>
<dbReference type="EMBL" id="JAAOIV010000002">
    <property type="protein sequence ID" value="NHN54718.1"/>
    <property type="molecule type" value="Genomic_DNA"/>
</dbReference>
<keyword evidence="3" id="KW-0378">Hydrolase</keyword>
<evidence type="ECO:0000313" key="4">
    <source>
        <dbReference type="Proteomes" id="UP000744769"/>
    </source>
</evidence>
<proteinExistence type="predicted"/>
<feature type="transmembrane region" description="Helical" evidence="1">
    <location>
        <begin position="173"/>
        <end position="203"/>
    </location>
</feature>
<dbReference type="InterPro" id="IPR003675">
    <property type="entry name" value="Rce1/LyrA-like_dom"/>
</dbReference>
<gene>
    <name evidence="3" type="ORF">G9U51_02840</name>
</gene>
<feature type="transmembrane region" description="Helical" evidence="1">
    <location>
        <begin position="100"/>
        <end position="122"/>
    </location>
</feature>
<name>A0A967AZP5_9MICO</name>
<dbReference type="Pfam" id="PF02517">
    <property type="entry name" value="Rce1-like"/>
    <property type="match status" value="1"/>
</dbReference>
<keyword evidence="1" id="KW-1133">Transmembrane helix</keyword>
<evidence type="ECO:0000313" key="3">
    <source>
        <dbReference type="EMBL" id="NHN54718.1"/>
    </source>
</evidence>
<organism evidence="3 4">
    <name type="scientific">Metallococcus carri</name>
    <dbReference type="NCBI Taxonomy" id="1656884"/>
    <lineage>
        <taxon>Bacteria</taxon>
        <taxon>Bacillati</taxon>
        <taxon>Actinomycetota</taxon>
        <taxon>Actinomycetes</taxon>
        <taxon>Micrococcales</taxon>
        <taxon>Dermacoccaceae</taxon>
        <taxon>Metallococcus</taxon>
    </lineage>
</organism>
<comment type="caution">
    <text evidence="3">The sequence shown here is derived from an EMBL/GenBank/DDBJ whole genome shotgun (WGS) entry which is preliminary data.</text>
</comment>
<keyword evidence="3" id="KW-0645">Protease</keyword>
<dbReference type="GO" id="GO:0008237">
    <property type="term" value="F:metallopeptidase activity"/>
    <property type="evidence" value="ECO:0007669"/>
    <property type="project" value="UniProtKB-KW"/>
</dbReference>
<evidence type="ECO:0000256" key="1">
    <source>
        <dbReference type="SAM" id="Phobius"/>
    </source>
</evidence>
<feature type="transmembrane region" description="Helical" evidence="1">
    <location>
        <begin position="61"/>
        <end position="79"/>
    </location>
</feature>
<keyword evidence="1" id="KW-0812">Transmembrane</keyword>
<protein>
    <submittedName>
        <fullName evidence="3">CPBP family intramembrane metalloprotease</fullName>
    </submittedName>
</protein>
<dbReference type="GO" id="GO:0080120">
    <property type="term" value="P:CAAX-box protein maturation"/>
    <property type="evidence" value="ECO:0007669"/>
    <property type="project" value="UniProtKB-ARBA"/>
</dbReference>
<reference evidence="3" key="1">
    <citation type="submission" date="2020-03" db="EMBL/GenBank/DDBJ databases">
        <title>Draft sequencing of Calidifontibacter sp. DB0510.</title>
        <authorList>
            <person name="Kim D.-U."/>
        </authorList>
    </citation>
    <scope>NUCLEOTIDE SEQUENCE</scope>
    <source>
        <strain evidence="3">DB0510</strain>
    </source>
</reference>
<dbReference type="GO" id="GO:0004175">
    <property type="term" value="F:endopeptidase activity"/>
    <property type="evidence" value="ECO:0007669"/>
    <property type="project" value="UniProtKB-ARBA"/>
</dbReference>
<accession>A0A967AZP5</accession>
<evidence type="ECO:0000259" key="2">
    <source>
        <dbReference type="Pfam" id="PF02517"/>
    </source>
</evidence>
<feature type="transmembrane region" description="Helical" evidence="1">
    <location>
        <begin position="36"/>
        <end position="55"/>
    </location>
</feature>
<dbReference type="Proteomes" id="UP000744769">
    <property type="component" value="Unassembled WGS sequence"/>
</dbReference>
<keyword evidence="1" id="KW-0472">Membrane</keyword>
<sequence>MVAPVEELREFVRAALIDPVPRNHQESDAAFHRRRVVAVVTLVIGTAVLAYALRVPPGDPRFYAATGALAVVWAVGAWSSGPLHLGRARTRNGRYDVRPVLQPLVVGLLLLGVFLIGAIVVARVPVLRGPVDALLDHARFGSLPLVAALTAVNGIAEELYFRGAAFAAVGRRYPVLITTIAYAAVTAFSGVPLLVLAGAVLGLVTGLQRRVTGGILAPIITHLTWSLGMLLLLPPALNAFG</sequence>
<feature type="domain" description="CAAX prenyl protease 2/Lysostaphin resistance protein A-like" evidence="2">
    <location>
        <begin position="142"/>
        <end position="227"/>
    </location>
</feature>
<dbReference type="AlphaFoldDB" id="A0A967AZP5"/>
<keyword evidence="3" id="KW-0482">Metalloprotease</keyword>